<dbReference type="SUPFAM" id="SSF51556">
    <property type="entry name" value="Metallo-dependent hydrolases"/>
    <property type="match status" value="1"/>
</dbReference>
<dbReference type="EMBL" id="JACCBE010000001">
    <property type="protein sequence ID" value="NYD59390.1"/>
    <property type="molecule type" value="Genomic_DNA"/>
</dbReference>
<dbReference type="InterPro" id="IPR013108">
    <property type="entry name" value="Amidohydro_3"/>
</dbReference>
<dbReference type="Gene3D" id="3.10.310.70">
    <property type="match status" value="1"/>
</dbReference>
<dbReference type="GO" id="GO:0016810">
    <property type="term" value="F:hydrolase activity, acting on carbon-nitrogen (but not peptide) bonds"/>
    <property type="evidence" value="ECO:0007669"/>
    <property type="project" value="InterPro"/>
</dbReference>
<evidence type="ECO:0000313" key="2">
    <source>
        <dbReference type="EMBL" id="NYD59390.1"/>
    </source>
</evidence>
<feature type="domain" description="Amidohydrolase 3" evidence="1">
    <location>
        <begin position="64"/>
        <end position="530"/>
    </location>
</feature>
<comment type="caution">
    <text evidence="2">The sequence shown here is derived from an EMBL/GenBank/DDBJ whole genome shotgun (WGS) entry which is preliminary data.</text>
</comment>
<protein>
    <recommendedName>
        <fullName evidence="1">Amidohydrolase 3 domain-containing protein</fullName>
    </recommendedName>
</protein>
<keyword evidence="3" id="KW-1185">Reference proteome</keyword>
<dbReference type="PANTHER" id="PTHR22642">
    <property type="entry name" value="IMIDAZOLONEPROPIONASE"/>
    <property type="match status" value="1"/>
</dbReference>
<proteinExistence type="predicted"/>
<evidence type="ECO:0000259" key="1">
    <source>
        <dbReference type="Pfam" id="PF07969"/>
    </source>
</evidence>
<dbReference type="RefSeq" id="WP_179616847.1">
    <property type="nucleotide sequence ID" value="NZ_CP059163.1"/>
</dbReference>
<name>A0A7Y9F6B5_9ACTN</name>
<sequence>MDHAAPRSRARRTVLRGGRVLDPGTPGPLAARPTALAVEDGRVVALGDDDAAQAWAGTGDEAPEVVDLRGALVTPAFVDSHVHTVRTGFALTGLDLSGPSYAAASGLEDVLDALARHAARHPDDAVLVGQGWDETPWRAGRPPTGDELERAAPGRRTYLTRVDSHSSVVSPALASLVPGLTDLQGWSPDGRVERDAHHAVRHTLEGLIGDAERLDAARAACHAMAAAGIAGFHENAAPHIGPESEISLVRRAAEDVGLAATVYWGELMAVETAARLGVAGLAGDLVADGAFGSRTAALGTSYADAATCGHAYVSAEQVHQHVVACTRAGLQAGFHCIGDAALDAVGEGFAAAAAELGDEAVRARRHRLEHVEMPSPSTVALLGRLGVTASVQPMFDGLWGGPSGMYAARLGERWRATNPFRDLAEAGVPLAFGSDSPVTALGPWAAVRAAVHHHVPEQGLAPLAALGAHTRGGWLAAAQDHRGRLARGWVADLAVWETPAGLDADGVPVLEAGAALPRLLRTLVAGRTVHQAG</sequence>
<organism evidence="2 3">
    <name type="scientific">Nocardioides marinisabuli</name>
    <dbReference type="NCBI Taxonomy" id="419476"/>
    <lineage>
        <taxon>Bacteria</taxon>
        <taxon>Bacillati</taxon>
        <taxon>Actinomycetota</taxon>
        <taxon>Actinomycetes</taxon>
        <taxon>Propionibacteriales</taxon>
        <taxon>Nocardioidaceae</taxon>
        <taxon>Nocardioides</taxon>
    </lineage>
</organism>
<dbReference type="InterPro" id="IPR032466">
    <property type="entry name" value="Metal_Hydrolase"/>
</dbReference>
<gene>
    <name evidence="2" type="ORF">BKA08_003628</name>
</gene>
<evidence type="ECO:0000313" key="3">
    <source>
        <dbReference type="Proteomes" id="UP000516957"/>
    </source>
</evidence>
<dbReference type="InterPro" id="IPR011059">
    <property type="entry name" value="Metal-dep_hydrolase_composite"/>
</dbReference>
<dbReference type="AlphaFoldDB" id="A0A7Y9F6B5"/>
<dbReference type="PANTHER" id="PTHR22642:SF2">
    <property type="entry name" value="PROTEIN LONG AFTER FAR-RED 3"/>
    <property type="match status" value="1"/>
</dbReference>
<dbReference type="SUPFAM" id="SSF51338">
    <property type="entry name" value="Composite domain of metallo-dependent hydrolases"/>
    <property type="match status" value="1"/>
</dbReference>
<dbReference type="Pfam" id="PF07969">
    <property type="entry name" value="Amidohydro_3"/>
    <property type="match status" value="1"/>
</dbReference>
<reference evidence="2 3" key="1">
    <citation type="submission" date="2020-07" db="EMBL/GenBank/DDBJ databases">
        <title>Sequencing the genomes of 1000 actinobacteria strains.</title>
        <authorList>
            <person name="Klenk H.-P."/>
        </authorList>
    </citation>
    <scope>NUCLEOTIDE SEQUENCE [LARGE SCALE GENOMIC DNA]</scope>
    <source>
        <strain evidence="2 3">DSM 18965</strain>
    </source>
</reference>
<dbReference type="Proteomes" id="UP000516957">
    <property type="component" value="Unassembled WGS sequence"/>
</dbReference>
<dbReference type="Gene3D" id="2.30.40.10">
    <property type="entry name" value="Urease, subunit C, domain 1"/>
    <property type="match status" value="1"/>
</dbReference>
<dbReference type="Gene3D" id="3.20.20.140">
    <property type="entry name" value="Metal-dependent hydrolases"/>
    <property type="match status" value="1"/>
</dbReference>
<accession>A0A7Y9F6B5</accession>